<evidence type="ECO:0000256" key="7">
    <source>
        <dbReference type="ARBA" id="ARBA00022824"/>
    </source>
</evidence>
<dbReference type="Pfam" id="PF13640">
    <property type="entry name" value="2OG-FeII_Oxy_3"/>
    <property type="match status" value="1"/>
</dbReference>
<organism evidence="15 16">
    <name type="scientific">Dimorphilus gyrociliatus</name>
    <dbReference type="NCBI Taxonomy" id="2664684"/>
    <lineage>
        <taxon>Eukaryota</taxon>
        <taxon>Metazoa</taxon>
        <taxon>Spiralia</taxon>
        <taxon>Lophotrochozoa</taxon>
        <taxon>Annelida</taxon>
        <taxon>Polychaeta</taxon>
        <taxon>Polychaeta incertae sedis</taxon>
        <taxon>Dinophilidae</taxon>
        <taxon>Dimorphilus</taxon>
    </lineage>
</organism>
<evidence type="ECO:0000256" key="6">
    <source>
        <dbReference type="ARBA" id="ARBA00022723"/>
    </source>
</evidence>
<dbReference type="PROSITE" id="PS51471">
    <property type="entry name" value="FE2OG_OXY"/>
    <property type="match status" value="1"/>
</dbReference>
<evidence type="ECO:0000256" key="11">
    <source>
        <dbReference type="ARBA" id="ARBA00023004"/>
    </source>
</evidence>
<evidence type="ECO:0000256" key="8">
    <source>
        <dbReference type="ARBA" id="ARBA00022896"/>
    </source>
</evidence>
<comment type="subcellular location">
    <subcellularLocation>
        <location evidence="3">Endoplasmic reticulum lumen</location>
    </subcellularLocation>
</comment>
<keyword evidence="8" id="KW-0847">Vitamin C</keyword>
<evidence type="ECO:0000256" key="2">
    <source>
        <dbReference type="ARBA" id="ARBA00002035"/>
    </source>
</evidence>
<dbReference type="SMART" id="SM00702">
    <property type="entry name" value="P4Hc"/>
    <property type="match status" value="1"/>
</dbReference>
<evidence type="ECO:0000256" key="9">
    <source>
        <dbReference type="ARBA" id="ARBA00022964"/>
    </source>
</evidence>
<gene>
    <name evidence="15" type="ORF">DGYR_LOCUS9829</name>
</gene>
<sequence>MKCLLLLVIYQFLSINCTDIFTSLTHLKDIIENEEILLKTVSDYVTSEEDKINNLERFVELSKEEPIKKSLLSNKTVDEYLSHPLNAYYLIKKYALNLERLAQVGNYNKSLVANFPDETDIAGAAAGIIRLQRTYQLSTNDLANGNIKGFKADPLNSDDCYRLGESSKENSELGLAVQWFNKSIEKLHDGSNNRRIEDIVSLVVDMFLLMGNGKKALDIYSFAIKTAKSDESKEFFQAELDDYNELYKEIDVEENSSIHDEYSWRKTEPEWKVKYEEMCRGQFKQNSKYAKHLRCRYVKSSTCPYEIFKQEILSFSPFISMFHDIISDKEGELLKELAKPTLERAQVGVASKPELTTQRIGKVGWVWDNYDGIGVTKLSNRVARATGLSTTFRHIMTDAEPFQVVNYGVGGQYEPHTDFYLQRSDLNTVPEFLLNTGDRIATWMFYLSTIHAGGATVFPDVEVAVPPIKNAAAFWYNFEEGGDMDMRTSHAGCPILLGQKWVANKWIREFGQFFTRRCPISEFFANEDKYLLSLGYSKREIEEINFYSERPPQPDQ</sequence>
<dbReference type="Gene3D" id="1.25.40.10">
    <property type="entry name" value="Tetratricopeptide repeat domain"/>
    <property type="match status" value="1"/>
</dbReference>
<comment type="cofactor">
    <cofactor evidence="1">
        <name>L-ascorbate</name>
        <dbReference type="ChEBI" id="CHEBI:38290"/>
    </cofactor>
</comment>
<name>A0A7I8W039_9ANNE</name>
<keyword evidence="13" id="KW-0732">Signal</keyword>
<comment type="function">
    <text evidence="2">Catalyzes the post-translational formation of 4-hydroxyproline in -Xaa-Pro-Gly- sequences in collagens and other proteins.</text>
</comment>
<dbReference type="InterPro" id="IPR044862">
    <property type="entry name" value="Pro_4_hyd_alph_FE2OG_OXY"/>
</dbReference>
<evidence type="ECO:0000256" key="5">
    <source>
        <dbReference type="ARBA" id="ARBA00012269"/>
    </source>
</evidence>
<dbReference type="Proteomes" id="UP000549394">
    <property type="component" value="Unassembled WGS sequence"/>
</dbReference>
<dbReference type="InterPro" id="IPR013547">
    <property type="entry name" value="P4H_N"/>
</dbReference>
<evidence type="ECO:0000256" key="10">
    <source>
        <dbReference type="ARBA" id="ARBA00023002"/>
    </source>
</evidence>
<dbReference type="GO" id="GO:0005788">
    <property type="term" value="C:endoplasmic reticulum lumen"/>
    <property type="evidence" value="ECO:0007669"/>
    <property type="project" value="UniProtKB-SubCell"/>
</dbReference>
<dbReference type="Gene3D" id="6.10.140.1460">
    <property type="match status" value="1"/>
</dbReference>
<keyword evidence="11" id="KW-0408">Iron</keyword>
<comment type="similarity">
    <text evidence="4">Belongs to the P4HA family.</text>
</comment>
<evidence type="ECO:0000256" key="3">
    <source>
        <dbReference type="ARBA" id="ARBA00004319"/>
    </source>
</evidence>
<keyword evidence="12" id="KW-0325">Glycoprotein</keyword>
<dbReference type="EC" id="1.14.11.2" evidence="5"/>
<dbReference type="GO" id="GO:0004656">
    <property type="term" value="F:procollagen-proline 4-dioxygenase activity"/>
    <property type="evidence" value="ECO:0007669"/>
    <property type="project" value="UniProtKB-EC"/>
</dbReference>
<evidence type="ECO:0000313" key="15">
    <source>
        <dbReference type="EMBL" id="CAD5121950.1"/>
    </source>
</evidence>
<keyword evidence="6" id="KW-0479">Metal-binding</keyword>
<evidence type="ECO:0000313" key="16">
    <source>
        <dbReference type="Proteomes" id="UP000549394"/>
    </source>
</evidence>
<feature type="signal peptide" evidence="13">
    <location>
        <begin position="1"/>
        <end position="17"/>
    </location>
</feature>
<keyword evidence="16" id="KW-1185">Reference proteome</keyword>
<proteinExistence type="inferred from homology"/>
<evidence type="ECO:0000256" key="1">
    <source>
        <dbReference type="ARBA" id="ARBA00001961"/>
    </source>
</evidence>
<evidence type="ECO:0000256" key="13">
    <source>
        <dbReference type="SAM" id="SignalP"/>
    </source>
</evidence>
<dbReference type="AlphaFoldDB" id="A0A7I8W039"/>
<dbReference type="InterPro" id="IPR006620">
    <property type="entry name" value="Pro_4_hyd_alph"/>
</dbReference>
<feature type="domain" description="Fe2OG dioxygenase" evidence="14">
    <location>
        <begin position="398"/>
        <end position="509"/>
    </location>
</feature>
<dbReference type="InterPro" id="IPR045054">
    <property type="entry name" value="P4HA-like"/>
</dbReference>
<comment type="caution">
    <text evidence="15">The sequence shown here is derived from an EMBL/GenBank/DDBJ whole genome shotgun (WGS) entry which is preliminary data.</text>
</comment>
<feature type="chain" id="PRO_5029752221" description="procollagen-proline 4-dioxygenase" evidence="13">
    <location>
        <begin position="18"/>
        <end position="556"/>
    </location>
</feature>
<dbReference type="EMBL" id="CAJFCJ010000015">
    <property type="protein sequence ID" value="CAD5121950.1"/>
    <property type="molecule type" value="Genomic_DNA"/>
</dbReference>
<evidence type="ECO:0000256" key="4">
    <source>
        <dbReference type="ARBA" id="ARBA00006511"/>
    </source>
</evidence>
<dbReference type="Gene3D" id="2.60.120.620">
    <property type="entry name" value="q2cbj1_9rhob like domain"/>
    <property type="match status" value="1"/>
</dbReference>
<dbReference type="GO" id="GO:0005506">
    <property type="term" value="F:iron ion binding"/>
    <property type="evidence" value="ECO:0007669"/>
    <property type="project" value="InterPro"/>
</dbReference>
<dbReference type="Pfam" id="PF08336">
    <property type="entry name" value="P4Ha_N"/>
    <property type="match status" value="1"/>
</dbReference>
<dbReference type="PANTHER" id="PTHR10869">
    <property type="entry name" value="PROLYL 4-HYDROXYLASE ALPHA SUBUNIT"/>
    <property type="match status" value="1"/>
</dbReference>
<keyword evidence="10" id="KW-0560">Oxidoreductase</keyword>
<keyword evidence="9" id="KW-0223">Dioxygenase</keyword>
<evidence type="ECO:0000259" key="14">
    <source>
        <dbReference type="PROSITE" id="PS51471"/>
    </source>
</evidence>
<protein>
    <recommendedName>
        <fullName evidence="5">procollagen-proline 4-dioxygenase</fullName>
        <ecNumber evidence="5">1.14.11.2</ecNumber>
    </recommendedName>
</protein>
<evidence type="ECO:0000256" key="12">
    <source>
        <dbReference type="ARBA" id="ARBA00023180"/>
    </source>
</evidence>
<dbReference type="InterPro" id="IPR005123">
    <property type="entry name" value="Oxoglu/Fe-dep_dioxygenase_dom"/>
</dbReference>
<accession>A0A7I8W039</accession>
<dbReference type="InterPro" id="IPR011990">
    <property type="entry name" value="TPR-like_helical_dom_sf"/>
</dbReference>
<dbReference type="OrthoDB" id="420380at2759"/>
<dbReference type="PANTHER" id="PTHR10869:SF244">
    <property type="entry name" value="PROLYL 4-HYDROXYLASE SUBUNIT ALPHA-2"/>
    <property type="match status" value="1"/>
</dbReference>
<dbReference type="GO" id="GO:0031418">
    <property type="term" value="F:L-ascorbic acid binding"/>
    <property type="evidence" value="ECO:0007669"/>
    <property type="project" value="UniProtKB-KW"/>
</dbReference>
<keyword evidence="7" id="KW-0256">Endoplasmic reticulum</keyword>
<reference evidence="15 16" key="1">
    <citation type="submission" date="2020-08" db="EMBL/GenBank/DDBJ databases">
        <authorList>
            <person name="Hejnol A."/>
        </authorList>
    </citation>
    <scope>NUCLEOTIDE SEQUENCE [LARGE SCALE GENOMIC DNA]</scope>
</reference>